<feature type="region of interest" description="Disordered" evidence="5">
    <location>
        <begin position="1"/>
        <end position="24"/>
    </location>
</feature>
<evidence type="ECO:0000256" key="5">
    <source>
        <dbReference type="SAM" id="MobiDB-lite"/>
    </source>
</evidence>
<proteinExistence type="predicted"/>
<evidence type="ECO:0000256" key="1">
    <source>
        <dbReference type="ARBA" id="ARBA00022714"/>
    </source>
</evidence>
<keyword evidence="8" id="KW-1185">Reference proteome</keyword>
<evidence type="ECO:0000259" key="6">
    <source>
        <dbReference type="SMART" id="SM00704"/>
    </source>
</evidence>
<dbReference type="Proteomes" id="UP001456562">
    <property type="component" value="Unassembled WGS sequence"/>
</dbReference>
<protein>
    <submittedName>
        <fullName evidence="7">CDGSH iron-sulfur domain-containing protein</fullName>
    </submittedName>
</protein>
<dbReference type="InterPro" id="IPR018967">
    <property type="entry name" value="FeS-contain_CDGSH-typ"/>
</dbReference>
<keyword evidence="4" id="KW-0411">Iron-sulfur</keyword>
<organism evidence="7 8">
    <name type="scientific">Streptomyces microflavus</name>
    <name type="common">Streptomyces lipmanii</name>
    <dbReference type="NCBI Taxonomy" id="1919"/>
    <lineage>
        <taxon>Bacteria</taxon>
        <taxon>Bacillati</taxon>
        <taxon>Actinomycetota</taxon>
        <taxon>Actinomycetes</taxon>
        <taxon>Kitasatosporales</taxon>
        <taxon>Streptomycetaceae</taxon>
        <taxon>Streptomyces</taxon>
    </lineage>
</organism>
<evidence type="ECO:0000313" key="8">
    <source>
        <dbReference type="Proteomes" id="UP001456562"/>
    </source>
</evidence>
<evidence type="ECO:0000313" key="7">
    <source>
        <dbReference type="EMBL" id="MER0430001.1"/>
    </source>
</evidence>
<accession>A0ABV1QFQ8</accession>
<feature type="region of interest" description="Disordered" evidence="5">
    <location>
        <begin position="74"/>
        <end position="96"/>
    </location>
</feature>
<dbReference type="RefSeq" id="WP_350242071.1">
    <property type="nucleotide sequence ID" value="NZ_JBEJUE010000089.1"/>
</dbReference>
<dbReference type="Gene3D" id="3.40.5.90">
    <property type="entry name" value="CDGSH iron-sulfur domain, mitoNEET-type"/>
    <property type="match status" value="1"/>
</dbReference>
<dbReference type="Pfam" id="PF09360">
    <property type="entry name" value="zf-CDGSH"/>
    <property type="match status" value="1"/>
</dbReference>
<dbReference type="EMBL" id="JBEJUE010000089">
    <property type="protein sequence ID" value="MER0430001.1"/>
    <property type="molecule type" value="Genomic_DNA"/>
</dbReference>
<evidence type="ECO:0000256" key="3">
    <source>
        <dbReference type="ARBA" id="ARBA00023004"/>
    </source>
</evidence>
<feature type="domain" description="Iron-binding zinc finger CDGSH type" evidence="6">
    <location>
        <begin position="40"/>
        <end position="84"/>
    </location>
</feature>
<dbReference type="InterPro" id="IPR042216">
    <property type="entry name" value="MitoNEET_CISD"/>
</dbReference>
<dbReference type="SMART" id="SM00704">
    <property type="entry name" value="ZnF_CDGSH"/>
    <property type="match status" value="1"/>
</dbReference>
<keyword evidence="3" id="KW-0408">Iron</keyword>
<evidence type="ECO:0000256" key="4">
    <source>
        <dbReference type="ARBA" id="ARBA00023014"/>
    </source>
</evidence>
<sequence>METDATTSPSPVPEPNPSVGLRNRDRRRVIFVPGGPLLVEGPVEVVTRDGQVVVSDRFMVALCICQRSRRHPFCDTSHRRRVRPDADNQPPGSESG</sequence>
<name>A0ABV1QFQ8_STRMI</name>
<gene>
    <name evidence="7" type="ORF">ABR748_38420</name>
</gene>
<comment type="caution">
    <text evidence="7">The sequence shown here is derived from an EMBL/GenBank/DDBJ whole genome shotgun (WGS) entry which is preliminary data.</text>
</comment>
<reference evidence="7 8" key="1">
    <citation type="submission" date="2024-01" db="EMBL/GenBank/DDBJ databases">
        <title>Metagenomic exploration of the rhizosphere soil microbial community and their significance in facilitating the development of wild simulated ginseng.</title>
        <authorList>
            <person name="Huang J."/>
        </authorList>
    </citation>
    <scope>NUCLEOTIDE SEQUENCE [LARGE SCALE GENOMIC DNA]</scope>
    <source>
        <strain evidence="7 8">WY141</strain>
    </source>
</reference>
<evidence type="ECO:0000256" key="2">
    <source>
        <dbReference type="ARBA" id="ARBA00022723"/>
    </source>
</evidence>
<keyword evidence="2" id="KW-0479">Metal-binding</keyword>
<keyword evidence="1" id="KW-0001">2Fe-2S</keyword>